<evidence type="ECO:0000313" key="2">
    <source>
        <dbReference type="EMBL" id="CDS38266.2"/>
    </source>
</evidence>
<reference evidence="2" key="1">
    <citation type="journal article" date="2013" name="Nature">
        <title>The genomes of four tapeworm species reveal adaptations to parasitism.</title>
        <authorList>
            <person name="Tsai I.J."/>
            <person name="Zarowiecki M."/>
            <person name="Holroyd N."/>
            <person name="Garciarrubio A."/>
            <person name="Sanchez-Flores A."/>
            <person name="Brooks K.L."/>
            <person name="Tracey A."/>
            <person name="Bobes R.J."/>
            <person name="Fragoso G."/>
            <person name="Sciutto E."/>
            <person name="Aslett M."/>
            <person name="Beasley H."/>
            <person name="Bennett H.M."/>
            <person name="Cai J."/>
            <person name="Camicia F."/>
            <person name="Clark R."/>
            <person name="Cucher M."/>
            <person name="De Silva N."/>
            <person name="Day T.A."/>
            <person name="Deplazes P."/>
            <person name="Estrada K."/>
            <person name="Fernandez C."/>
            <person name="Holland P.W."/>
            <person name="Hou J."/>
            <person name="Hu S."/>
            <person name="Huckvale T."/>
            <person name="Hung S.S."/>
            <person name="Kamenetzky L."/>
            <person name="Keane J.A."/>
            <person name="Kiss F."/>
            <person name="Koziol U."/>
            <person name="Lambert O."/>
            <person name="Liu K."/>
            <person name="Luo X."/>
            <person name="Luo Y."/>
            <person name="Macchiaroli N."/>
            <person name="Nichol S."/>
            <person name="Paps J."/>
            <person name="Parkinson J."/>
            <person name="Pouchkina-Stantcheva N."/>
            <person name="Riddiford N."/>
            <person name="Rosenzvit M."/>
            <person name="Salinas G."/>
            <person name="Wasmuth J.D."/>
            <person name="Zamanian M."/>
            <person name="Zheng Y."/>
            <person name="Cai X."/>
            <person name="Soberon X."/>
            <person name="Olson P.D."/>
            <person name="Laclette J.P."/>
            <person name="Brehm K."/>
            <person name="Berriman M."/>
            <person name="Garciarrubio A."/>
            <person name="Bobes R.J."/>
            <person name="Fragoso G."/>
            <person name="Sanchez-Flores A."/>
            <person name="Estrada K."/>
            <person name="Cevallos M.A."/>
            <person name="Morett E."/>
            <person name="Gonzalez V."/>
            <person name="Portillo T."/>
            <person name="Ochoa-Leyva A."/>
            <person name="Jose M.V."/>
            <person name="Sciutto E."/>
            <person name="Landa A."/>
            <person name="Jimenez L."/>
            <person name="Valdes V."/>
            <person name="Carrero J.C."/>
            <person name="Larralde C."/>
            <person name="Morales-Montor J."/>
            <person name="Limon-Lason J."/>
            <person name="Soberon X."/>
            <person name="Laclette J.P."/>
        </authorList>
    </citation>
    <scope>NUCLEOTIDE SEQUENCE [LARGE SCALE GENOMIC DNA]</scope>
</reference>
<feature type="domain" description="DUF5727" evidence="1">
    <location>
        <begin position="9"/>
        <end position="193"/>
    </location>
</feature>
<accession>A0A068Y176</accession>
<evidence type="ECO:0000313" key="3">
    <source>
        <dbReference type="Proteomes" id="UP000017246"/>
    </source>
</evidence>
<protein>
    <submittedName>
        <fullName evidence="2">Diagnostic antigen gp50</fullName>
    </submittedName>
</protein>
<dbReference type="OrthoDB" id="10423070at2759"/>
<dbReference type="EMBL" id="LN902847">
    <property type="protein sequence ID" value="CDS38266.2"/>
    <property type="molecule type" value="Genomic_DNA"/>
</dbReference>
<dbReference type="Proteomes" id="UP000017246">
    <property type="component" value="Unassembled WGS sequence"/>
</dbReference>
<dbReference type="InterPro" id="IPR043785">
    <property type="entry name" value="DUF5727"/>
</dbReference>
<keyword evidence="3" id="KW-1185">Reference proteome</keyword>
<reference evidence="2" key="2">
    <citation type="submission" date="2015-11" db="EMBL/GenBank/DDBJ databases">
        <authorList>
            <person name="Zhang Y."/>
            <person name="Guo Z."/>
        </authorList>
    </citation>
    <scope>NUCLEOTIDE SEQUENCE</scope>
</reference>
<proteinExistence type="predicted"/>
<dbReference type="Pfam" id="PF18997">
    <property type="entry name" value="DUF5727"/>
    <property type="match status" value="1"/>
</dbReference>
<gene>
    <name evidence="2" type="ORF">EmuJ_000564000</name>
</gene>
<organism evidence="2 3">
    <name type="scientific">Echinococcus multilocularis</name>
    <name type="common">Fox tapeworm</name>
    <dbReference type="NCBI Taxonomy" id="6211"/>
    <lineage>
        <taxon>Eukaryota</taxon>
        <taxon>Metazoa</taxon>
        <taxon>Spiralia</taxon>
        <taxon>Lophotrochozoa</taxon>
        <taxon>Platyhelminthes</taxon>
        <taxon>Cestoda</taxon>
        <taxon>Eucestoda</taxon>
        <taxon>Cyclophyllidea</taxon>
        <taxon>Taeniidae</taxon>
        <taxon>Echinococcus</taxon>
    </lineage>
</organism>
<name>A0A068Y176_ECHMU</name>
<sequence>MLDGTLRQTSIIGDSCYADGEVVGRPCQVAEAKNIQVKIVTDLQNIAFVQSELKQAGLQVWVDGIPFSTTVFGPTCTVWRSPMGEIDLQTSAPLSQFPKGQSQIELSFSVQVANSRTWTAFYVNGGFACSWLGGFLVFNESHFCRNLLKDVQSGLSIFAVTITQRNTSVYCTFGLRSENERLVVTVDWAQSGSKKLLEQQHFTVVNRQQWRIAAAYAATTSSTGPKLAHTMKSKLPILTINLLRT</sequence>
<dbReference type="AlphaFoldDB" id="A0A068Y176"/>
<evidence type="ECO:0000259" key="1">
    <source>
        <dbReference type="Pfam" id="PF18997"/>
    </source>
</evidence>